<feature type="domain" description="Fe2OG dioxygenase" evidence="14">
    <location>
        <begin position="403"/>
        <end position="512"/>
    </location>
</feature>
<accession>A0A1A9VVH4</accession>
<dbReference type="GO" id="GO:0005506">
    <property type="term" value="F:iron ion binding"/>
    <property type="evidence" value="ECO:0007669"/>
    <property type="project" value="InterPro"/>
</dbReference>
<dbReference type="GO" id="GO:0004656">
    <property type="term" value="F:procollagen-proline 4-dioxygenase activity"/>
    <property type="evidence" value="ECO:0007669"/>
    <property type="project" value="UniProtKB-EC"/>
</dbReference>
<dbReference type="InterPro" id="IPR006620">
    <property type="entry name" value="Pro_4_hyd_alph"/>
</dbReference>
<dbReference type="PROSITE" id="PS51257">
    <property type="entry name" value="PROKAR_LIPOPROTEIN"/>
    <property type="match status" value="1"/>
</dbReference>
<evidence type="ECO:0000256" key="5">
    <source>
        <dbReference type="ARBA" id="ARBA00012269"/>
    </source>
</evidence>
<keyword evidence="12" id="KW-0325">Glycoprotein</keyword>
<dbReference type="Proteomes" id="UP000078200">
    <property type="component" value="Unassembled WGS sequence"/>
</dbReference>
<protein>
    <recommendedName>
        <fullName evidence="5">procollagen-proline 4-dioxygenase</fullName>
        <ecNumber evidence="5">1.14.11.2</ecNumber>
    </recommendedName>
</protein>
<dbReference type="InterPro" id="IPR013547">
    <property type="entry name" value="P4H_N"/>
</dbReference>
<dbReference type="GO" id="GO:0031418">
    <property type="term" value="F:L-ascorbic acid binding"/>
    <property type="evidence" value="ECO:0007669"/>
    <property type="project" value="UniProtKB-KW"/>
</dbReference>
<dbReference type="InterPro" id="IPR045054">
    <property type="entry name" value="P4HA-like"/>
</dbReference>
<keyword evidence="11" id="KW-0408">Iron</keyword>
<keyword evidence="13" id="KW-0732">Signal</keyword>
<dbReference type="InterPro" id="IPR044862">
    <property type="entry name" value="Pro_4_hyd_alph_FE2OG_OXY"/>
</dbReference>
<keyword evidence="10" id="KW-0560">Oxidoreductase</keyword>
<dbReference type="SMART" id="SM00702">
    <property type="entry name" value="P4Hc"/>
    <property type="match status" value="1"/>
</dbReference>
<dbReference type="VEuPathDB" id="VectorBase:GAUT048991"/>
<sequence length="523" mass="60165">MYRLTPFLFLAFITIACAQPSEGNGEKSFAISLASMIPLLDVEKQLIEILENYIKKLEDKVVLLKAFGDEMAEENLESLKDPEGYVSNPLNSFRLIRRLQRDWINIEAYILTHQEENEYLDAMAAHHKQMPTSIDLEDAVEGIDRLQTVYDLEIDAMANGILNGKQYKYRLSSLDRFSMGVHLYDQKRYQDALFWLYSSMLSYQDNSFNTILDFHKTKIFELYAESLLELNRPTDALIAISRAAELNIFDARLLKRKNDIEMLVKTRKLDPQENFTQRRGGEPTDFQLGCRGNFPTIPNKLYCIYNTTTTAFVRLAPFKMEFLSLDPYIALYHDVLTDREIVTLKDLVKTNLKRATVFDKYQQKNAINHERVAKISWLPDDSSNTTLGIIQKLADMTGLNTSGWEPMQIMNYGLGGHFKEHFDFFNLSETTPFTDINAQNDRLATILVYMSDVEQGGSTIFPNIRTVVSPKKGTAVVWYNLDNALNPDSRTLHAACPVLVGSKWVLTKWVNSLHQTFRKPCYR</sequence>
<evidence type="ECO:0000256" key="13">
    <source>
        <dbReference type="SAM" id="SignalP"/>
    </source>
</evidence>
<evidence type="ECO:0000256" key="12">
    <source>
        <dbReference type="ARBA" id="ARBA00023180"/>
    </source>
</evidence>
<dbReference type="EnsemblMetazoa" id="GAUT048991-RA">
    <property type="protein sequence ID" value="GAUT048991-PA"/>
    <property type="gene ID" value="GAUT048991"/>
</dbReference>
<evidence type="ECO:0000256" key="2">
    <source>
        <dbReference type="ARBA" id="ARBA00002035"/>
    </source>
</evidence>
<evidence type="ECO:0000256" key="1">
    <source>
        <dbReference type="ARBA" id="ARBA00001961"/>
    </source>
</evidence>
<feature type="signal peptide" evidence="13">
    <location>
        <begin position="1"/>
        <end position="18"/>
    </location>
</feature>
<dbReference type="EC" id="1.14.11.2" evidence="5"/>
<dbReference type="Gene3D" id="6.10.140.1460">
    <property type="match status" value="1"/>
</dbReference>
<evidence type="ECO:0000256" key="4">
    <source>
        <dbReference type="ARBA" id="ARBA00006511"/>
    </source>
</evidence>
<dbReference type="PANTHER" id="PTHR10869:SF244">
    <property type="entry name" value="PROLYL 4-HYDROXYLASE SUBUNIT ALPHA-2"/>
    <property type="match status" value="1"/>
</dbReference>
<proteinExistence type="inferred from homology"/>
<comment type="similarity">
    <text evidence="4">Belongs to the P4HA family.</text>
</comment>
<keyword evidence="7" id="KW-0256">Endoplasmic reticulum</keyword>
<evidence type="ECO:0000256" key="8">
    <source>
        <dbReference type="ARBA" id="ARBA00022896"/>
    </source>
</evidence>
<dbReference type="Pfam" id="PF08336">
    <property type="entry name" value="P4Ha_N"/>
    <property type="match status" value="1"/>
</dbReference>
<evidence type="ECO:0000259" key="14">
    <source>
        <dbReference type="PROSITE" id="PS51471"/>
    </source>
</evidence>
<dbReference type="Gene3D" id="1.25.40.10">
    <property type="entry name" value="Tetratricopeptide repeat domain"/>
    <property type="match status" value="1"/>
</dbReference>
<dbReference type="PANTHER" id="PTHR10869">
    <property type="entry name" value="PROLYL 4-HYDROXYLASE ALPHA SUBUNIT"/>
    <property type="match status" value="1"/>
</dbReference>
<dbReference type="PROSITE" id="PS51471">
    <property type="entry name" value="FE2OG_OXY"/>
    <property type="match status" value="1"/>
</dbReference>
<keyword evidence="16" id="KW-1185">Reference proteome</keyword>
<dbReference type="InterPro" id="IPR005123">
    <property type="entry name" value="Oxoglu/Fe-dep_dioxygenase_dom"/>
</dbReference>
<dbReference type="GO" id="GO:0005788">
    <property type="term" value="C:endoplasmic reticulum lumen"/>
    <property type="evidence" value="ECO:0007669"/>
    <property type="project" value="UniProtKB-SubCell"/>
</dbReference>
<evidence type="ECO:0000256" key="9">
    <source>
        <dbReference type="ARBA" id="ARBA00022964"/>
    </source>
</evidence>
<keyword evidence="6" id="KW-0479">Metal-binding</keyword>
<evidence type="ECO:0000256" key="3">
    <source>
        <dbReference type="ARBA" id="ARBA00004319"/>
    </source>
</evidence>
<keyword evidence="8" id="KW-0847">Vitamin C</keyword>
<comment type="subcellular location">
    <subcellularLocation>
        <location evidence="3">Endoplasmic reticulum lumen</location>
    </subcellularLocation>
</comment>
<evidence type="ECO:0000256" key="10">
    <source>
        <dbReference type="ARBA" id="ARBA00023002"/>
    </source>
</evidence>
<dbReference type="InterPro" id="IPR011990">
    <property type="entry name" value="TPR-like_helical_dom_sf"/>
</dbReference>
<keyword evidence="9" id="KW-0223">Dioxygenase</keyword>
<evidence type="ECO:0000256" key="6">
    <source>
        <dbReference type="ARBA" id="ARBA00022723"/>
    </source>
</evidence>
<evidence type="ECO:0000256" key="11">
    <source>
        <dbReference type="ARBA" id="ARBA00023004"/>
    </source>
</evidence>
<organism evidence="15 16">
    <name type="scientific">Glossina austeni</name>
    <name type="common">Savannah tsetse fly</name>
    <dbReference type="NCBI Taxonomy" id="7395"/>
    <lineage>
        <taxon>Eukaryota</taxon>
        <taxon>Metazoa</taxon>
        <taxon>Ecdysozoa</taxon>
        <taxon>Arthropoda</taxon>
        <taxon>Hexapoda</taxon>
        <taxon>Insecta</taxon>
        <taxon>Pterygota</taxon>
        <taxon>Neoptera</taxon>
        <taxon>Endopterygota</taxon>
        <taxon>Diptera</taxon>
        <taxon>Brachycera</taxon>
        <taxon>Muscomorpha</taxon>
        <taxon>Hippoboscoidea</taxon>
        <taxon>Glossinidae</taxon>
        <taxon>Glossina</taxon>
    </lineage>
</organism>
<dbReference type="STRING" id="7395.A0A1A9VVH4"/>
<name>A0A1A9VVH4_GLOAU</name>
<dbReference type="Pfam" id="PF13640">
    <property type="entry name" value="2OG-FeII_Oxy_3"/>
    <property type="match status" value="1"/>
</dbReference>
<comment type="function">
    <text evidence="2">Catalyzes the post-translational formation of 4-hydroxyproline in -Xaa-Pro-Gly- sequences in collagens and other proteins.</text>
</comment>
<evidence type="ECO:0000313" key="16">
    <source>
        <dbReference type="Proteomes" id="UP000078200"/>
    </source>
</evidence>
<reference evidence="15" key="1">
    <citation type="submission" date="2020-05" db="UniProtKB">
        <authorList>
            <consortium name="EnsemblMetazoa"/>
        </authorList>
    </citation>
    <scope>IDENTIFICATION</scope>
    <source>
        <strain evidence="15">TTRI</strain>
    </source>
</reference>
<comment type="cofactor">
    <cofactor evidence="1">
        <name>L-ascorbate</name>
        <dbReference type="ChEBI" id="CHEBI:38290"/>
    </cofactor>
</comment>
<dbReference type="AlphaFoldDB" id="A0A1A9VVH4"/>
<feature type="chain" id="PRO_5008399700" description="procollagen-proline 4-dioxygenase" evidence="13">
    <location>
        <begin position="19"/>
        <end position="523"/>
    </location>
</feature>
<evidence type="ECO:0000256" key="7">
    <source>
        <dbReference type="ARBA" id="ARBA00022824"/>
    </source>
</evidence>
<dbReference type="FunFam" id="2.60.120.620:FF:000011">
    <property type="entry name" value="Prolyl alpha subunit"/>
    <property type="match status" value="1"/>
</dbReference>
<dbReference type="Gene3D" id="2.60.120.620">
    <property type="entry name" value="q2cbj1_9rhob like domain"/>
    <property type="match status" value="1"/>
</dbReference>
<evidence type="ECO:0000313" key="15">
    <source>
        <dbReference type="EnsemblMetazoa" id="GAUT048991-PA"/>
    </source>
</evidence>